<evidence type="ECO:0000313" key="2">
    <source>
        <dbReference type="Proteomes" id="UP001596052"/>
    </source>
</evidence>
<organism evidence="1 2">
    <name type="scientific">Prosthecobacter fluviatilis</name>
    <dbReference type="NCBI Taxonomy" id="445931"/>
    <lineage>
        <taxon>Bacteria</taxon>
        <taxon>Pseudomonadati</taxon>
        <taxon>Verrucomicrobiota</taxon>
        <taxon>Verrucomicrobiia</taxon>
        <taxon>Verrucomicrobiales</taxon>
        <taxon>Verrucomicrobiaceae</taxon>
        <taxon>Prosthecobacter</taxon>
    </lineage>
</organism>
<dbReference type="SUPFAM" id="SSF53756">
    <property type="entry name" value="UDP-Glycosyltransferase/glycogen phosphorylase"/>
    <property type="match status" value="1"/>
</dbReference>
<dbReference type="Gene3D" id="3.40.50.2000">
    <property type="entry name" value="Glycogen Phosphorylase B"/>
    <property type="match status" value="1"/>
</dbReference>
<sequence length="368" mass="40795">MADSSPLVVLAPHSLLDYTGRPRRFLDAAPMPAHGKALVGAWFQNDERLECEYHRRQCGALRRLGAAFLLIWRNRSALRRARMIYCLNGMHYTVLLLLSRWGLFCTEGKTVRRVAYHDAALERLASGLKTASPAFQIECITSHQFAAITSRLGRDRVLLRPWKIDTEWFQPAEDVPKTRILLPGNISRDESIVAPLLHRGFSITRIARIPSLQARFADEIANPRFELVTNASHRDYLGHLHAAPVVLLPIVPCDNPAGLTAAMEAISAGVPVLANHSMGLTELFAECRYPVPMLRSLDPDAWARACHEIEEQRDSPEFLAALENSRQLLLKHHSILPAGEDWTHIFAEACAAGPVAGGVVYGTAASLA</sequence>
<evidence type="ECO:0000313" key="1">
    <source>
        <dbReference type="EMBL" id="MFC5457593.1"/>
    </source>
</evidence>
<reference evidence="2" key="1">
    <citation type="journal article" date="2019" name="Int. J. Syst. Evol. Microbiol.">
        <title>The Global Catalogue of Microorganisms (GCM) 10K type strain sequencing project: providing services to taxonomists for standard genome sequencing and annotation.</title>
        <authorList>
            <consortium name="The Broad Institute Genomics Platform"/>
            <consortium name="The Broad Institute Genome Sequencing Center for Infectious Disease"/>
            <person name="Wu L."/>
            <person name="Ma J."/>
        </authorList>
    </citation>
    <scope>NUCLEOTIDE SEQUENCE [LARGE SCALE GENOMIC DNA]</scope>
    <source>
        <strain evidence="2">CGMCC 4.1469</strain>
    </source>
</reference>
<dbReference type="Proteomes" id="UP001596052">
    <property type="component" value="Unassembled WGS sequence"/>
</dbReference>
<keyword evidence="1" id="KW-0328">Glycosyltransferase</keyword>
<proteinExistence type="predicted"/>
<comment type="caution">
    <text evidence="1">The sequence shown here is derived from an EMBL/GenBank/DDBJ whole genome shotgun (WGS) entry which is preliminary data.</text>
</comment>
<name>A0ABW0KVR0_9BACT</name>
<dbReference type="GO" id="GO:0016757">
    <property type="term" value="F:glycosyltransferase activity"/>
    <property type="evidence" value="ECO:0007669"/>
    <property type="project" value="UniProtKB-KW"/>
</dbReference>
<protein>
    <submittedName>
        <fullName evidence="1">Glycosyltransferase</fullName>
        <ecNumber evidence="1">2.4.-.-</ecNumber>
    </submittedName>
</protein>
<keyword evidence="2" id="KW-1185">Reference proteome</keyword>
<dbReference type="EC" id="2.4.-.-" evidence="1"/>
<keyword evidence="1" id="KW-0808">Transferase</keyword>
<accession>A0ABW0KVR0</accession>
<dbReference type="RefSeq" id="WP_377171068.1">
    <property type="nucleotide sequence ID" value="NZ_JBHSMQ010000011.1"/>
</dbReference>
<gene>
    <name evidence="1" type="ORF">ACFQDI_22180</name>
</gene>
<dbReference type="EMBL" id="JBHSMQ010000011">
    <property type="protein sequence ID" value="MFC5457593.1"/>
    <property type="molecule type" value="Genomic_DNA"/>
</dbReference>